<sequence>MDAGRFEPVDPMGLLGWSVQLWTMRHGLVSLAIAGLLPLEHVPLHFADMSTRLFVGYGDSREAARRSVEQGMR</sequence>
<protein>
    <submittedName>
        <fullName evidence="1">Uncharacterized protein</fullName>
    </submittedName>
</protein>
<organism evidence="1 2">
    <name type="scientific">Nonomuraea recticatena</name>
    <dbReference type="NCBI Taxonomy" id="46178"/>
    <lineage>
        <taxon>Bacteria</taxon>
        <taxon>Bacillati</taxon>
        <taxon>Actinomycetota</taxon>
        <taxon>Actinomycetes</taxon>
        <taxon>Streptosporangiales</taxon>
        <taxon>Streptosporangiaceae</taxon>
        <taxon>Nonomuraea</taxon>
    </lineage>
</organism>
<evidence type="ECO:0000313" key="1">
    <source>
        <dbReference type="EMBL" id="GAA2650455.1"/>
    </source>
</evidence>
<gene>
    <name evidence="1" type="ORF">GCM10010412_016280</name>
</gene>
<reference evidence="2" key="1">
    <citation type="journal article" date="2019" name="Int. J. Syst. Evol. Microbiol.">
        <title>The Global Catalogue of Microorganisms (GCM) 10K type strain sequencing project: providing services to taxonomists for standard genome sequencing and annotation.</title>
        <authorList>
            <consortium name="The Broad Institute Genomics Platform"/>
            <consortium name="The Broad Institute Genome Sequencing Center for Infectious Disease"/>
            <person name="Wu L."/>
            <person name="Ma J."/>
        </authorList>
    </citation>
    <scope>NUCLEOTIDE SEQUENCE [LARGE SCALE GENOMIC DNA]</scope>
    <source>
        <strain evidence="2">JCM 6835</strain>
    </source>
</reference>
<accession>A0ABP6DQH9</accession>
<evidence type="ECO:0000313" key="2">
    <source>
        <dbReference type="Proteomes" id="UP001501666"/>
    </source>
</evidence>
<proteinExistence type="predicted"/>
<keyword evidence="2" id="KW-1185">Reference proteome</keyword>
<name>A0ABP6DQH9_9ACTN</name>
<comment type="caution">
    <text evidence="1">The sequence shown here is derived from an EMBL/GenBank/DDBJ whole genome shotgun (WGS) entry which is preliminary data.</text>
</comment>
<dbReference type="EMBL" id="BAAATE010000003">
    <property type="protein sequence ID" value="GAA2650455.1"/>
    <property type="molecule type" value="Genomic_DNA"/>
</dbReference>
<dbReference type="Proteomes" id="UP001501666">
    <property type="component" value="Unassembled WGS sequence"/>
</dbReference>